<gene>
    <name evidence="3" type="ordered locus">ZYRO0G21934g</name>
</gene>
<dbReference type="KEGG" id="zro:ZYRO0G21934g"/>
<keyword evidence="2" id="KW-0732">Signal</keyword>
<dbReference type="RefSeq" id="XP_002498932.1">
    <property type="nucleotide sequence ID" value="XM_002498887.1"/>
</dbReference>
<accession>C5E1L5</accession>
<feature type="chain" id="PRO_5002950704" evidence="2">
    <location>
        <begin position="23"/>
        <end position="231"/>
    </location>
</feature>
<reference evidence="3 4" key="1">
    <citation type="journal article" date="2009" name="Genome Res.">
        <title>Comparative genomics of protoploid Saccharomycetaceae.</title>
        <authorList>
            <consortium name="The Genolevures Consortium"/>
            <person name="Souciet J.-L."/>
            <person name="Dujon B."/>
            <person name="Gaillardin C."/>
            <person name="Johnston M."/>
            <person name="Baret P.V."/>
            <person name="Cliften P."/>
            <person name="Sherman D.J."/>
            <person name="Weissenbach J."/>
            <person name="Westhof E."/>
            <person name="Wincker P."/>
            <person name="Jubin C."/>
            <person name="Poulain J."/>
            <person name="Barbe V."/>
            <person name="Segurens B."/>
            <person name="Artiguenave F."/>
            <person name="Anthouard V."/>
            <person name="Vacherie B."/>
            <person name="Val M.-E."/>
            <person name="Fulton R.S."/>
            <person name="Minx P."/>
            <person name="Wilson R."/>
            <person name="Durrens P."/>
            <person name="Jean G."/>
            <person name="Marck C."/>
            <person name="Martin T."/>
            <person name="Nikolski M."/>
            <person name="Rolland T."/>
            <person name="Seret M.-L."/>
            <person name="Casaregola S."/>
            <person name="Despons L."/>
            <person name="Fairhead C."/>
            <person name="Fischer G."/>
            <person name="Lafontaine I."/>
            <person name="Leh V."/>
            <person name="Lemaire M."/>
            <person name="de Montigny J."/>
            <person name="Neuveglise C."/>
            <person name="Thierry A."/>
            <person name="Blanc-Lenfle I."/>
            <person name="Bleykasten C."/>
            <person name="Diffels J."/>
            <person name="Fritsch E."/>
            <person name="Frangeul L."/>
            <person name="Goeffon A."/>
            <person name="Jauniaux N."/>
            <person name="Kachouri-Lafond R."/>
            <person name="Payen C."/>
            <person name="Potier S."/>
            <person name="Pribylova L."/>
            <person name="Ozanne C."/>
            <person name="Richard G.-F."/>
            <person name="Sacerdot C."/>
            <person name="Straub M.-L."/>
            <person name="Talla E."/>
        </authorList>
    </citation>
    <scope>NUCLEOTIDE SEQUENCE [LARGE SCALE GENOMIC DNA]</scope>
    <source>
        <strain evidence="3 4">ATCC 2623 / CBS 732 / BCRC 21506 / NBRC 1130 / NCYC 568 / NRRL Y-229</strain>
    </source>
</reference>
<keyword evidence="1" id="KW-1133">Transmembrane helix</keyword>
<protein>
    <submittedName>
        <fullName evidence="3">ZYRO0G21934p</fullName>
    </submittedName>
</protein>
<sequence length="231" mass="25624">MNFNRILTILILLKFFSNMAECNPLPIDFKKLQKCVTNDTPQEPNQNIFSLDIERKLCSMDLSDPNDPQLKIQLPQALQKLTEVDKLILQATEKYHNQTQILYALEVLLKMKTKQMEADALTLQNTTRHLGQILKALKLMVSTSWDDTQTNFEVAAVGKNSPTVDTTSGGNSHPGLKRVLSTGGFVFLIFSTASDVCIVTGGTFCIAVYLAGAGGIVIWLNSIYRTALNIN</sequence>
<evidence type="ECO:0000256" key="1">
    <source>
        <dbReference type="SAM" id="Phobius"/>
    </source>
</evidence>
<dbReference type="Proteomes" id="UP000008536">
    <property type="component" value="Chromosome G"/>
</dbReference>
<keyword evidence="1" id="KW-0812">Transmembrane</keyword>
<feature type="transmembrane region" description="Helical" evidence="1">
    <location>
        <begin position="198"/>
        <end position="220"/>
    </location>
</feature>
<feature type="signal peptide" evidence="2">
    <location>
        <begin position="1"/>
        <end position="22"/>
    </location>
</feature>
<keyword evidence="1" id="KW-0472">Membrane</keyword>
<organism evidence="3 4">
    <name type="scientific">Zygosaccharomyces rouxii (strain ATCC 2623 / CBS 732 / NBRC 1130 / NCYC 568 / NRRL Y-229)</name>
    <dbReference type="NCBI Taxonomy" id="559307"/>
    <lineage>
        <taxon>Eukaryota</taxon>
        <taxon>Fungi</taxon>
        <taxon>Dikarya</taxon>
        <taxon>Ascomycota</taxon>
        <taxon>Saccharomycotina</taxon>
        <taxon>Saccharomycetes</taxon>
        <taxon>Saccharomycetales</taxon>
        <taxon>Saccharomycetaceae</taxon>
        <taxon>Zygosaccharomyces</taxon>
    </lineage>
</organism>
<name>C5E1L5_ZYGRC</name>
<keyword evidence="4" id="KW-1185">Reference proteome</keyword>
<dbReference type="EMBL" id="CU928179">
    <property type="protein sequence ID" value="CAR29999.1"/>
    <property type="molecule type" value="Genomic_DNA"/>
</dbReference>
<evidence type="ECO:0000256" key="2">
    <source>
        <dbReference type="SAM" id="SignalP"/>
    </source>
</evidence>
<dbReference type="HOGENOM" id="CLU_1200639_0_0_1"/>
<dbReference type="GeneID" id="8206768"/>
<dbReference type="InParanoid" id="C5E1L5"/>
<evidence type="ECO:0000313" key="3">
    <source>
        <dbReference type="EMBL" id="CAR29999.1"/>
    </source>
</evidence>
<dbReference type="AlphaFoldDB" id="C5E1L5"/>
<proteinExistence type="predicted"/>
<evidence type="ECO:0000313" key="4">
    <source>
        <dbReference type="Proteomes" id="UP000008536"/>
    </source>
</evidence>